<sequence length="46" mass="5450">MSSNIINERNKKRYKSIPIKNKYEEDVIKVLDELISVKDTDNIIKN</sequence>
<dbReference type="EMBL" id="CP120733">
    <property type="protein sequence ID" value="WFD09285.1"/>
    <property type="molecule type" value="Genomic_DNA"/>
</dbReference>
<evidence type="ECO:0000313" key="1">
    <source>
        <dbReference type="EMBL" id="WFD09285.1"/>
    </source>
</evidence>
<reference evidence="1 2" key="1">
    <citation type="submission" date="2023-03" db="EMBL/GenBank/DDBJ databases">
        <title>Complete genome sequence of Tepidibacter sp. SWIR-1, isolated from a deep-sea hydrothermal vent.</title>
        <authorList>
            <person name="Li X."/>
        </authorList>
    </citation>
    <scope>NUCLEOTIDE SEQUENCE [LARGE SCALE GENOMIC DNA]</scope>
    <source>
        <strain evidence="1 2">SWIR-1</strain>
    </source>
</reference>
<dbReference type="Proteomes" id="UP001222800">
    <property type="component" value="Chromosome"/>
</dbReference>
<protein>
    <submittedName>
        <fullName evidence="1">Uncharacterized protein</fullName>
    </submittedName>
</protein>
<gene>
    <name evidence="1" type="ORF">P4S50_12920</name>
</gene>
<keyword evidence="2" id="KW-1185">Reference proteome</keyword>
<evidence type="ECO:0000313" key="2">
    <source>
        <dbReference type="Proteomes" id="UP001222800"/>
    </source>
</evidence>
<name>A0ABY8EEN5_9FIRM</name>
<accession>A0ABY8EEN5</accession>
<proteinExistence type="predicted"/>
<dbReference type="RefSeq" id="WP_277731208.1">
    <property type="nucleotide sequence ID" value="NZ_CP120733.1"/>
</dbReference>
<organism evidence="1 2">
    <name type="scientific">Tepidibacter hydrothermalis</name>
    <dbReference type="NCBI Taxonomy" id="3036126"/>
    <lineage>
        <taxon>Bacteria</taxon>
        <taxon>Bacillati</taxon>
        <taxon>Bacillota</taxon>
        <taxon>Clostridia</taxon>
        <taxon>Peptostreptococcales</taxon>
        <taxon>Peptostreptococcaceae</taxon>
        <taxon>Tepidibacter</taxon>
    </lineage>
</organism>